<dbReference type="Proteomes" id="UP000681977">
    <property type="component" value="Segment"/>
</dbReference>
<keyword evidence="3" id="KW-0946">Virion</keyword>
<dbReference type="Pfam" id="PF01819">
    <property type="entry name" value="Levi_coat"/>
    <property type="match status" value="1"/>
</dbReference>
<comment type="subcellular location">
    <subcellularLocation>
        <location evidence="1">Virion</location>
    </subcellularLocation>
</comment>
<evidence type="ECO:0000313" key="5">
    <source>
        <dbReference type="Proteomes" id="UP000681977"/>
    </source>
</evidence>
<organism evidence="4 5">
    <name type="scientific">ssRNA phage SRR5466729_1</name>
    <dbReference type="NCBI Taxonomy" id="2786444"/>
    <lineage>
        <taxon>Viruses</taxon>
        <taxon>Riboviria</taxon>
        <taxon>Orthornavirae</taxon>
        <taxon>Lenarviricota</taxon>
        <taxon>Leviviricetes</taxon>
        <taxon>Norzivirales</taxon>
        <taxon>Fiersviridae</taxon>
        <taxon>Cintrevirus</taxon>
        <taxon>Cintrevirus pelocola</taxon>
    </lineage>
</organism>
<evidence type="ECO:0000256" key="3">
    <source>
        <dbReference type="ARBA" id="ARBA00022844"/>
    </source>
</evidence>
<proteinExistence type="predicted"/>
<protein>
    <submittedName>
        <fullName evidence="4">Coat protein</fullName>
    </submittedName>
</protein>
<dbReference type="KEGG" id="vg:80398189"/>
<dbReference type="SUPFAM" id="SSF55405">
    <property type="entry name" value="RNA bacteriophage capsid protein"/>
    <property type="match status" value="1"/>
</dbReference>
<keyword evidence="5" id="KW-1185">Reference proteome</keyword>
<dbReference type="GO" id="GO:0005198">
    <property type="term" value="F:structural molecule activity"/>
    <property type="evidence" value="ECO:0007669"/>
    <property type="project" value="InterPro"/>
</dbReference>
<dbReference type="RefSeq" id="YP_010769233.1">
    <property type="nucleotide sequence ID" value="NC_073915.1"/>
</dbReference>
<evidence type="ECO:0000256" key="1">
    <source>
        <dbReference type="ARBA" id="ARBA00004328"/>
    </source>
</evidence>
<gene>
    <name evidence="4" type="primary">SRR5466729_1_3</name>
</gene>
<evidence type="ECO:0000313" key="4">
    <source>
        <dbReference type="EMBL" id="DAD50868.1"/>
    </source>
</evidence>
<dbReference type="GeneID" id="80398189"/>
<dbReference type="InterPro" id="IPR015954">
    <property type="entry name" value="Phage_RNA-type_capsid"/>
</dbReference>
<dbReference type="EMBL" id="BK013650">
    <property type="protein sequence ID" value="DAD50868.1"/>
    <property type="molecule type" value="Genomic_RNA"/>
</dbReference>
<name>A0A8S5L0A0_9VIRU</name>
<reference evidence="4" key="1">
    <citation type="submission" date="2020-09" db="EMBL/GenBank/DDBJ databases">
        <title>Leviviricetes taxonomy.</title>
        <authorList>
            <person name="Stockdale S.R."/>
            <person name="Callanan J."/>
            <person name="Adriaenssens E.M."/>
            <person name="Kuhn J.H."/>
            <person name="Rumnieks J."/>
            <person name="Shkoporov A."/>
            <person name="Draper L.A."/>
            <person name="Ross P."/>
            <person name="Hill C."/>
        </authorList>
    </citation>
    <scope>NUCLEOTIDE SEQUENCE</scope>
</reference>
<sequence>MPQLQTLILNDRETTPVAHTFVPRSIKGDVGMVVNTTGVPVGEKRFTLSLVRNQTRIKCRLTLVVPVVVTETVNGVSTPKVVRENIVDATFSFSVFSTEQERKNLVGMFMNSLDPSKVLVNDTLVKTEGVY</sequence>
<keyword evidence="2 4" id="KW-0167">Capsid protein</keyword>
<dbReference type="InterPro" id="IPR002703">
    <property type="entry name" value="Levivir_coat"/>
</dbReference>
<dbReference type="Gene3D" id="3.30.380.10">
    <property type="entry name" value="MS2 Viral Coat Protein"/>
    <property type="match status" value="1"/>
</dbReference>
<evidence type="ECO:0000256" key="2">
    <source>
        <dbReference type="ARBA" id="ARBA00022561"/>
    </source>
</evidence>
<dbReference type="GO" id="GO:0019028">
    <property type="term" value="C:viral capsid"/>
    <property type="evidence" value="ECO:0007669"/>
    <property type="project" value="UniProtKB-KW"/>
</dbReference>
<accession>A0A8S5L0A0</accession>